<gene>
    <name evidence="1" type="ORF">C0Q70_00092</name>
</gene>
<comment type="caution">
    <text evidence="1">The sequence shown here is derived from an EMBL/GenBank/DDBJ whole genome shotgun (WGS) entry which is preliminary data.</text>
</comment>
<name>A0A2T7PVR1_POMCA</name>
<organism evidence="1 2">
    <name type="scientific">Pomacea canaliculata</name>
    <name type="common">Golden apple snail</name>
    <dbReference type="NCBI Taxonomy" id="400727"/>
    <lineage>
        <taxon>Eukaryota</taxon>
        <taxon>Metazoa</taxon>
        <taxon>Spiralia</taxon>
        <taxon>Lophotrochozoa</taxon>
        <taxon>Mollusca</taxon>
        <taxon>Gastropoda</taxon>
        <taxon>Caenogastropoda</taxon>
        <taxon>Architaenioglossa</taxon>
        <taxon>Ampullarioidea</taxon>
        <taxon>Ampullariidae</taxon>
        <taxon>Pomacea</taxon>
    </lineage>
</organism>
<sequence length="122" mass="13378">MMTGLCPLTGGIFCSQCHLADYSRCEEQPPAAEPCFDPGNGILETCAIIRIFRNSTGELIDFRRSCSTTQESGCYRDLEGNRVCAEICFTDHCNAPHAACTRHPLHPTLITGAALLALWLRC</sequence>
<reference evidence="1 2" key="1">
    <citation type="submission" date="2018-04" db="EMBL/GenBank/DDBJ databases">
        <title>The genome of golden apple snail Pomacea canaliculata provides insight into stress tolerance and invasive adaptation.</title>
        <authorList>
            <person name="Liu C."/>
            <person name="Liu B."/>
            <person name="Ren Y."/>
            <person name="Zhang Y."/>
            <person name="Wang H."/>
            <person name="Li S."/>
            <person name="Jiang F."/>
            <person name="Yin L."/>
            <person name="Zhang G."/>
            <person name="Qian W."/>
            <person name="Fan W."/>
        </authorList>
    </citation>
    <scope>NUCLEOTIDE SEQUENCE [LARGE SCALE GENOMIC DNA]</scope>
    <source>
        <strain evidence="1">SZHN2017</strain>
        <tissue evidence="1">Muscle</tissue>
    </source>
</reference>
<protein>
    <recommendedName>
        <fullName evidence="3">UPAR/Ly6 domain-containing protein</fullName>
    </recommendedName>
</protein>
<dbReference type="AlphaFoldDB" id="A0A2T7PVR1"/>
<dbReference type="OrthoDB" id="6136973at2759"/>
<dbReference type="EMBL" id="PZQS01000001">
    <property type="protein sequence ID" value="PVD37501.1"/>
    <property type="molecule type" value="Genomic_DNA"/>
</dbReference>
<proteinExistence type="predicted"/>
<evidence type="ECO:0000313" key="1">
    <source>
        <dbReference type="EMBL" id="PVD37501.1"/>
    </source>
</evidence>
<keyword evidence="2" id="KW-1185">Reference proteome</keyword>
<evidence type="ECO:0008006" key="3">
    <source>
        <dbReference type="Google" id="ProtNLM"/>
    </source>
</evidence>
<dbReference type="Proteomes" id="UP000245119">
    <property type="component" value="Linkage Group LG1"/>
</dbReference>
<accession>A0A2T7PVR1</accession>
<evidence type="ECO:0000313" key="2">
    <source>
        <dbReference type="Proteomes" id="UP000245119"/>
    </source>
</evidence>